<keyword evidence="2" id="KW-0663">Pyridoxal phosphate</keyword>
<dbReference type="InterPro" id="IPR009006">
    <property type="entry name" value="Ala_racemase/Decarboxylase_C"/>
</dbReference>
<dbReference type="Pfam" id="PF02784">
    <property type="entry name" value="Orn_Arg_deC_N"/>
    <property type="match status" value="1"/>
</dbReference>
<dbReference type="GO" id="GO:0009089">
    <property type="term" value="P:lysine biosynthetic process via diaminopimelate"/>
    <property type="evidence" value="ECO:0007669"/>
    <property type="project" value="TreeGrafter"/>
</dbReference>
<gene>
    <name evidence="5" type="ORF">HMPREF3200_00962</name>
</gene>
<evidence type="ECO:0000256" key="2">
    <source>
        <dbReference type="ARBA" id="ARBA00022898"/>
    </source>
</evidence>
<protein>
    <submittedName>
        <fullName evidence="5">Pyridoxal-dependent decarboxylase, pyridoxal binding domain protein</fullName>
    </submittedName>
</protein>
<proteinExistence type="predicted"/>
<dbReference type="PATRIC" id="fig|33036.3.peg.954"/>
<dbReference type="Pfam" id="PF00278">
    <property type="entry name" value="Orn_DAP_Arg_deC"/>
    <property type="match status" value="1"/>
</dbReference>
<keyword evidence="6" id="KW-1185">Reference proteome</keyword>
<dbReference type="Proteomes" id="UP000070383">
    <property type="component" value="Unassembled WGS sequence"/>
</dbReference>
<dbReference type="RefSeq" id="WP_060929363.1">
    <property type="nucleotide sequence ID" value="NZ_KQ955275.1"/>
</dbReference>
<dbReference type="Gene3D" id="2.40.37.10">
    <property type="entry name" value="Lyase, Ornithine Decarboxylase, Chain A, domain 1"/>
    <property type="match status" value="1"/>
</dbReference>
<evidence type="ECO:0000313" key="6">
    <source>
        <dbReference type="Proteomes" id="UP000070383"/>
    </source>
</evidence>
<name>A0A133KEW8_9FIRM</name>
<dbReference type="Gene3D" id="3.20.20.10">
    <property type="entry name" value="Alanine racemase"/>
    <property type="match status" value="1"/>
</dbReference>
<dbReference type="SUPFAM" id="SSF51419">
    <property type="entry name" value="PLP-binding barrel"/>
    <property type="match status" value="1"/>
</dbReference>
<organism evidence="5 6">
    <name type="scientific">Anaerococcus tetradius</name>
    <dbReference type="NCBI Taxonomy" id="33036"/>
    <lineage>
        <taxon>Bacteria</taxon>
        <taxon>Bacillati</taxon>
        <taxon>Bacillota</taxon>
        <taxon>Tissierellia</taxon>
        <taxon>Tissierellales</taxon>
        <taxon>Peptoniphilaceae</taxon>
        <taxon>Anaerococcus</taxon>
    </lineage>
</organism>
<evidence type="ECO:0000259" key="4">
    <source>
        <dbReference type="Pfam" id="PF02784"/>
    </source>
</evidence>
<dbReference type="SUPFAM" id="SSF50621">
    <property type="entry name" value="Alanine racemase C-terminal domain-like"/>
    <property type="match status" value="1"/>
</dbReference>
<comment type="caution">
    <text evidence="5">The sequence shown here is derived from an EMBL/GenBank/DDBJ whole genome shotgun (WGS) entry which is preliminary data.</text>
</comment>
<dbReference type="GO" id="GO:0008836">
    <property type="term" value="F:diaminopimelate decarboxylase activity"/>
    <property type="evidence" value="ECO:0007669"/>
    <property type="project" value="TreeGrafter"/>
</dbReference>
<dbReference type="InterPro" id="IPR029066">
    <property type="entry name" value="PLP-binding_barrel"/>
</dbReference>
<dbReference type="InterPro" id="IPR022643">
    <property type="entry name" value="De-COase2_C"/>
</dbReference>
<dbReference type="AlphaFoldDB" id="A0A133KEW8"/>
<accession>A0A133KEW8</accession>
<dbReference type="InterPro" id="IPR022644">
    <property type="entry name" value="De-COase2_N"/>
</dbReference>
<evidence type="ECO:0000313" key="5">
    <source>
        <dbReference type="EMBL" id="KWZ78066.1"/>
    </source>
</evidence>
<feature type="domain" description="Orn/DAP/Arg decarboxylase 2 N-terminal" evidence="4">
    <location>
        <begin position="37"/>
        <end position="271"/>
    </location>
</feature>
<evidence type="ECO:0000256" key="1">
    <source>
        <dbReference type="ARBA" id="ARBA00001933"/>
    </source>
</evidence>
<dbReference type="PANTHER" id="PTHR43727:SF3">
    <property type="entry name" value="GROUP IV DECARBOXYLASE"/>
    <property type="match status" value="1"/>
</dbReference>
<dbReference type="STRING" id="33036.HMPREF3200_00962"/>
<dbReference type="EMBL" id="LRPM01000034">
    <property type="protein sequence ID" value="KWZ78066.1"/>
    <property type="molecule type" value="Genomic_DNA"/>
</dbReference>
<dbReference type="OrthoDB" id="9805604at2"/>
<comment type="cofactor">
    <cofactor evidence="1">
        <name>pyridoxal 5'-phosphate</name>
        <dbReference type="ChEBI" id="CHEBI:597326"/>
    </cofactor>
</comment>
<reference evidence="6" key="1">
    <citation type="submission" date="2016-01" db="EMBL/GenBank/DDBJ databases">
        <authorList>
            <person name="Mitreva M."/>
            <person name="Pepin K.H."/>
            <person name="Mihindukulasuriya K.A."/>
            <person name="Fulton R."/>
            <person name="Fronick C."/>
            <person name="O'Laughlin M."/>
            <person name="Miner T."/>
            <person name="Herter B."/>
            <person name="Rosa B.A."/>
            <person name="Cordes M."/>
            <person name="Tomlinson C."/>
            <person name="Wollam A."/>
            <person name="Palsikar V.B."/>
            <person name="Mardis E.R."/>
            <person name="Wilson R.K."/>
        </authorList>
    </citation>
    <scope>NUCLEOTIDE SEQUENCE [LARGE SCALE GENOMIC DNA]</scope>
    <source>
        <strain evidence="6">MJR8151</strain>
    </source>
</reference>
<dbReference type="PANTHER" id="PTHR43727">
    <property type="entry name" value="DIAMINOPIMELATE DECARBOXYLASE"/>
    <property type="match status" value="1"/>
</dbReference>
<evidence type="ECO:0000259" key="3">
    <source>
        <dbReference type="Pfam" id="PF00278"/>
    </source>
</evidence>
<feature type="domain" description="Orn/DAP/Arg decarboxylase 2 C-terminal" evidence="3">
    <location>
        <begin position="278"/>
        <end position="361"/>
    </location>
</feature>
<sequence>MIELSNKTIKRITQMYGDSLYIFNKDEFIYNYNNLENTFKKIYPNYRICYSYKTNYTPEICNCVKKMGGYAEVVSDMEYQLALELGYSSTRIVFNGPIKGKYLESHILNGGINNIDRIEEAVHICNIADKNINKQIKTGIRVNFDIDAGYISRFGIDINKLDEIIKLLEAHKVIVNGIHCHLSRARGIEFWRVRAKKMIDLIEKHNLTKIEYISLGSGMYGQMDLELKKQFNGHIPSYQDYAREVLGQFRDFYSSYKNKPIVFTEPGTTLVSKYIDFLGKVIGIKEIRGKTFVLFNCSFYNLGETSQMKNLPLKIYKFGNNNKPIKNAQFVGYTCLEQDILYKNYSGELAVGDYVLFGNVGGYSIVQKPPFIMPDVPMITISNSEINLIKRQERYEDIFSSFKFKE</sequence>